<accession>A0ABS1MFL2</accession>
<protein>
    <submittedName>
        <fullName evidence="4">Ankyrin repeat domain-containing protein</fullName>
    </submittedName>
</protein>
<dbReference type="PROSITE" id="PS50088">
    <property type="entry name" value="ANK_REPEAT"/>
    <property type="match status" value="2"/>
</dbReference>
<keyword evidence="5" id="KW-1185">Reference proteome</keyword>
<dbReference type="EMBL" id="JAERRJ010000016">
    <property type="protein sequence ID" value="MBL1079357.1"/>
    <property type="molecule type" value="Genomic_DNA"/>
</dbReference>
<dbReference type="Pfam" id="PF12796">
    <property type="entry name" value="Ank_2"/>
    <property type="match status" value="1"/>
</dbReference>
<dbReference type="Gene3D" id="1.25.40.20">
    <property type="entry name" value="Ankyrin repeat-containing domain"/>
    <property type="match status" value="1"/>
</dbReference>
<keyword evidence="1" id="KW-0677">Repeat</keyword>
<feature type="repeat" description="ANK" evidence="3">
    <location>
        <begin position="45"/>
        <end position="77"/>
    </location>
</feature>
<keyword evidence="2 3" id="KW-0040">ANK repeat</keyword>
<dbReference type="PANTHER" id="PTHR24171">
    <property type="entry name" value="ANKYRIN REPEAT DOMAIN-CONTAINING PROTEIN 39-RELATED"/>
    <property type="match status" value="1"/>
</dbReference>
<sequence>MSAEDIDPQVLELASKIFDMARAGDAQGLASYIEAGVPVNLTNDRGDTLLMLSAYYGHAEAVTTLLSHGADPNGATGSGQTPLAGAVFHGSADVVKALLAAGADLDAGAPSARESAAMFEKTEWLDALQKEV</sequence>
<evidence type="ECO:0000256" key="1">
    <source>
        <dbReference type="ARBA" id="ARBA00022737"/>
    </source>
</evidence>
<dbReference type="RefSeq" id="WP_201955620.1">
    <property type="nucleotide sequence ID" value="NZ_JAERRJ010000016.1"/>
</dbReference>
<evidence type="ECO:0000313" key="5">
    <source>
        <dbReference type="Proteomes" id="UP000602198"/>
    </source>
</evidence>
<dbReference type="SMART" id="SM00248">
    <property type="entry name" value="ANK"/>
    <property type="match status" value="2"/>
</dbReference>
<name>A0ABS1MFL2_9NOCA</name>
<dbReference type="InterPro" id="IPR036770">
    <property type="entry name" value="Ankyrin_rpt-contain_sf"/>
</dbReference>
<dbReference type="Proteomes" id="UP000602198">
    <property type="component" value="Unassembled WGS sequence"/>
</dbReference>
<comment type="caution">
    <text evidence="4">The sequence shown here is derived from an EMBL/GenBank/DDBJ whole genome shotgun (WGS) entry which is preliminary data.</text>
</comment>
<proteinExistence type="predicted"/>
<reference evidence="4 5" key="1">
    <citation type="submission" date="2021-01" db="EMBL/GenBank/DDBJ databases">
        <title>WGS of actinomycetes isolated from Thailand.</title>
        <authorList>
            <person name="Thawai C."/>
        </authorList>
    </citation>
    <scope>NUCLEOTIDE SEQUENCE [LARGE SCALE GENOMIC DNA]</scope>
    <source>
        <strain evidence="4 5">LPG 2</strain>
    </source>
</reference>
<evidence type="ECO:0000256" key="2">
    <source>
        <dbReference type="ARBA" id="ARBA00023043"/>
    </source>
</evidence>
<evidence type="ECO:0000256" key="3">
    <source>
        <dbReference type="PROSITE-ProRule" id="PRU00023"/>
    </source>
</evidence>
<dbReference type="SUPFAM" id="SSF48403">
    <property type="entry name" value="Ankyrin repeat"/>
    <property type="match status" value="1"/>
</dbReference>
<organism evidence="4 5">
    <name type="scientific">Nocardia acididurans</name>
    <dbReference type="NCBI Taxonomy" id="2802282"/>
    <lineage>
        <taxon>Bacteria</taxon>
        <taxon>Bacillati</taxon>
        <taxon>Actinomycetota</taxon>
        <taxon>Actinomycetes</taxon>
        <taxon>Mycobacteriales</taxon>
        <taxon>Nocardiaceae</taxon>
        <taxon>Nocardia</taxon>
    </lineage>
</organism>
<dbReference type="PROSITE" id="PS50297">
    <property type="entry name" value="ANK_REP_REGION"/>
    <property type="match status" value="2"/>
</dbReference>
<gene>
    <name evidence="4" type="ORF">JK358_33625</name>
</gene>
<feature type="repeat" description="ANK" evidence="3">
    <location>
        <begin position="78"/>
        <end position="110"/>
    </location>
</feature>
<evidence type="ECO:0000313" key="4">
    <source>
        <dbReference type="EMBL" id="MBL1079357.1"/>
    </source>
</evidence>
<dbReference type="InterPro" id="IPR002110">
    <property type="entry name" value="Ankyrin_rpt"/>
</dbReference>